<dbReference type="InterPro" id="IPR028107">
    <property type="entry name" value="Spatacsin_C_dom"/>
</dbReference>
<sequence length="1241" mass="141133">MYSLLSGTVPFYTDNLFLFQANQNRPDKASNIQMPDFTNEELSEKYGHKQSLKYIDRLKHGRPCQAVTDLYNKNKKLTPQIKRNACISVHGYALYHIDDLIVSASSIAFIEMLGNDSQLLRTHIACAAIIQKNKNYNEENLKSLLYKVVTNTKGAAEEFLREVENALYEQWKDESDTFQCLQQNQLPVLLASLHGLPPPYIALKYAATSNNWLLFILTAQIFKYPVDKVQEMVSEFSCQNIREHLYYALALTITEPYDLNSVLSGELSLDKIKVGPNNCKLERESDLFVNICQCKNDPEKMLKISREVGNPVLALLATYLKPKSMTDVFCTWLATSIEKGKVPATLDEPWTPAKVLNILELAVQLGYIRTVERAFTIYFSENPLHIFSSFLVDTVEEKNFEDSILKVKSFKAACLNLPDKVSGRVIGFMNNRSWIANAAIKMASVALAYCFKSLYMQNKFLNILVESQISHHLSVPTPDYAQFLRLSNCLAHTDIKLDYIRLCIEDNRSQLSQHLILLIEKKDFQTAFQFASTCGLPLDSVHIANWTEKAKKVERQDKQFWNECQTALLRALVEPQIAADFFKSQADSITSPKERFVFLKYTLEWMSKVPTKDKNLLEESQVQLELYLSALEEDFDIQLLTEDISYIPLRYLTTDLENRSAQTKCLHSLNSEQHYKLESLIHKLLGVGDIMTVVSLQDIFKHRNQDYDLLVACMSLAEGIPIQQMPQMVKDILGNDLFYSTTMQKLPVSSPRCKKENLTIVNLEEQQQVLNALYALQAHQSCVTPMFRNIICGFKVASALGLDYKTVITHPEPLSLLHIDDDFEIACNVFTLAALTESEFTQYLAEQLTSVIHLGPVEPNNYVLWGCELDSQFSRLLQGINSLMLGNLLLSSVPNLDTKQPNTLREGVELLILSHTCFTKACNMEGISKILTMCGDIVNLLHDCCQWALMVHLITGIGRYTEMKYIFQILKDSHQFEFLLGKGLDKYTGLKSSLLDFVRNDKTQYMLVAVHFRMYSELAMMFSDEAKYLLGELVKGPEGSLVRSEANKQCLQAAMNKYADATNHYMQANKQKKGVMCIQQAELVALQLSLFNSIPPPQIVYCLINLTPDQVTALVMSFLSYDQACIVAAAYNLVIDWGAALYHHCIVQGQTSYLNAWCQHNNFTLTIVQDVARRFQNSKLANSNMEINMKWFLSAVSQVDIRYRICSQLGFKDLLETILSGPDLAYLKDTIFQKGIKNQEL</sequence>
<dbReference type="GO" id="GO:0030424">
    <property type="term" value="C:axon"/>
    <property type="evidence" value="ECO:0007669"/>
    <property type="project" value="TreeGrafter"/>
</dbReference>
<proteinExistence type="predicted"/>
<organism evidence="2">
    <name type="scientific">Clastoptera arizonana</name>
    <name type="common">Arizona spittle bug</name>
    <dbReference type="NCBI Taxonomy" id="38151"/>
    <lineage>
        <taxon>Eukaryota</taxon>
        <taxon>Metazoa</taxon>
        <taxon>Ecdysozoa</taxon>
        <taxon>Arthropoda</taxon>
        <taxon>Hexapoda</taxon>
        <taxon>Insecta</taxon>
        <taxon>Pterygota</taxon>
        <taxon>Neoptera</taxon>
        <taxon>Paraneoptera</taxon>
        <taxon>Hemiptera</taxon>
        <taxon>Auchenorrhyncha</taxon>
        <taxon>Cercopoidea</taxon>
        <taxon>Clastopteridae</taxon>
        <taxon>Clastoptera</taxon>
    </lineage>
</organism>
<dbReference type="GO" id="GO:0007409">
    <property type="term" value="P:axonogenesis"/>
    <property type="evidence" value="ECO:0007669"/>
    <property type="project" value="TreeGrafter"/>
</dbReference>
<dbReference type="GO" id="GO:0048489">
    <property type="term" value="P:synaptic vesicle transport"/>
    <property type="evidence" value="ECO:0007669"/>
    <property type="project" value="TreeGrafter"/>
</dbReference>
<dbReference type="AlphaFoldDB" id="A0A1B6CFC9"/>
<dbReference type="GO" id="GO:0005737">
    <property type="term" value="C:cytoplasm"/>
    <property type="evidence" value="ECO:0007669"/>
    <property type="project" value="TreeGrafter"/>
</dbReference>
<evidence type="ECO:0000259" key="1">
    <source>
        <dbReference type="Pfam" id="PF14649"/>
    </source>
</evidence>
<dbReference type="PANTHER" id="PTHR13650:SF0">
    <property type="entry name" value="SPATACSIN"/>
    <property type="match status" value="1"/>
</dbReference>
<dbReference type="GO" id="GO:0008088">
    <property type="term" value="P:axo-dendritic transport"/>
    <property type="evidence" value="ECO:0007669"/>
    <property type="project" value="TreeGrafter"/>
</dbReference>
<dbReference type="InterPro" id="IPR028103">
    <property type="entry name" value="Spatacsin"/>
</dbReference>
<protein>
    <recommendedName>
        <fullName evidence="1">Spatacsin C-terminal domain-containing protein</fullName>
    </recommendedName>
</protein>
<dbReference type="GO" id="GO:0007268">
    <property type="term" value="P:chemical synaptic transmission"/>
    <property type="evidence" value="ECO:0007669"/>
    <property type="project" value="TreeGrafter"/>
</dbReference>
<reference evidence="2" key="1">
    <citation type="submission" date="2015-12" db="EMBL/GenBank/DDBJ databases">
        <title>De novo transcriptome assembly of four potential Pierce s Disease insect vectors from Arizona vineyards.</title>
        <authorList>
            <person name="Tassone E.E."/>
        </authorList>
    </citation>
    <scope>NUCLEOTIDE SEQUENCE</scope>
</reference>
<dbReference type="PANTHER" id="PTHR13650">
    <property type="entry name" value="SPATACSIN"/>
    <property type="match status" value="1"/>
</dbReference>
<dbReference type="Pfam" id="PF14649">
    <property type="entry name" value="Spatacsin_C"/>
    <property type="match status" value="1"/>
</dbReference>
<accession>A0A1B6CFC9</accession>
<dbReference type="EMBL" id="GEDC01025131">
    <property type="protein sequence ID" value="JAS12167.1"/>
    <property type="molecule type" value="Transcribed_RNA"/>
</dbReference>
<dbReference type="GO" id="GO:0030425">
    <property type="term" value="C:dendrite"/>
    <property type="evidence" value="ECO:0007669"/>
    <property type="project" value="TreeGrafter"/>
</dbReference>
<name>A0A1B6CFC9_9HEMI</name>
<feature type="domain" description="Spatacsin C-terminal" evidence="1">
    <location>
        <begin position="885"/>
        <end position="1176"/>
    </location>
</feature>
<dbReference type="GO" id="GO:0045202">
    <property type="term" value="C:synapse"/>
    <property type="evidence" value="ECO:0007669"/>
    <property type="project" value="TreeGrafter"/>
</dbReference>
<gene>
    <name evidence="2" type="ORF">g.28960</name>
</gene>
<evidence type="ECO:0000313" key="2">
    <source>
        <dbReference type="EMBL" id="JAS12167.1"/>
    </source>
</evidence>